<evidence type="ECO:0000313" key="8">
    <source>
        <dbReference type="Proteomes" id="UP000005481"/>
    </source>
</evidence>
<evidence type="ECO:0000256" key="4">
    <source>
        <dbReference type="ARBA" id="ARBA00023125"/>
    </source>
</evidence>
<protein>
    <submittedName>
        <fullName evidence="7">Transcriptional regulator, GntR family</fullName>
    </submittedName>
</protein>
<dbReference type="STRING" id="861450.HMPREF0080_01984"/>
<keyword evidence="8" id="KW-1185">Reference proteome</keyword>
<dbReference type="InterPro" id="IPR015421">
    <property type="entry name" value="PyrdxlP-dep_Trfase_major"/>
</dbReference>
<keyword evidence="5" id="KW-0804">Transcription</keyword>
<name>G9YJX8_9FIRM</name>
<dbReference type="SUPFAM" id="SSF46785">
    <property type="entry name" value="Winged helix' DNA-binding domain"/>
    <property type="match status" value="1"/>
</dbReference>
<dbReference type="AlphaFoldDB" id="G9YJX8"/>
<dbReference type="Pfam" id="PF00392">
    <property type="entry name" value="GntR"/>
    <property type="match status" value="1"/>
</dbReference>
<dbReference type="eggNOG" id="COG1167">
    <property type="taxonomic scope" value="Bacteria"/>
</dbReference>
<dbReference type="Gene3D" id="1.10.10.10">
    <property type="entry name" value="Winged helix-like DNA-binding domain superfamily/Winged helix DNA-binding domain"/>
    <property type="match status" value="1"/>
</dbReference>
<feature type="domain" description="HTH gntR-type" evidence="6">
    <location>
        <begin position="10"/>
        <end position="83"/>
    </location>
</feature>
<dbReference type="PROSITE" id="PS50949">
    <property type="entry name" value="HTH_GNTR"/>
    <property type="match status" value="1"/>
</dbReference>
<evidence type="ECO:0000256" key="5">
    <source>
        <dbReference type="ARBA" id="ARBA00023163"/>
    </source>
</evidence>
<dbReference type="InterPro" id="IPR036388">
    <property type="entry name" value="WH-like_DNA-bd_sf"/>
</dbReference>
<evidence type="ECO:0000256" key="2">
    <source>
        <dbReference type="ARBA" id="ARBA00022898"/>
    </source>
</evidence>
<dbReference type="PANTHER" id="PTHR46577:SF1">
    <property type="entry name" value="HTH-TYPE TRANSCRIPTIONAL REGULATORY PROTEIN GABR"/>
    <property type="match status" value="1"/>
</dbReference>
<dbReference type="InterPro" id="IPR000524">
    <property type="entry name" value="Tscrpt_reg_HTH_GntR"/>
</dbReference>
<sequence length="467" mass="53022">MLQIDKLSPKPYYIQIYDYFKHEIESGRMRAGTKLPSMRSLARYTGISKLTVEKAYFQLANEGYIVGHRKARFEAAALSVNKRERAVGQYIKAESGQPPWKYDFASGDVDLEGFPLILWRRYMHRVLSDPAILLAGQDEQGAPALREALSGYMYETRGVHAAADNIIIGNGVTPLLRILGYILRNKHSRIAVEEPGFRLGREVFRSGGYEIVPLPLRDDGLDVDALAQADTGLVYVTPSHQFPTGKVMPVGQRYKLLDWAVQEDGLIIEDDYDSELRYEGRPIPALQGLDRSDRVIYLGALSKVLPFFVRISYLVLPDPLMDMYRRERSLFRQSASVPEQCVLAEYIRSGEMRKQIRRLRRLYQEKGRKTEYLLQAYFGTAVEVSRVVSGVHCQIAFASPLSETELTEAAKREGCLVLPMESFYEKHIDNGVRRFLLSFARIRTDMLEEAVAALHRAWTAGGVRNNG</sequence>
<keyword evidence="3" id="KW-0805">Transcription regulation</keyword>
<dbReference type="SMART" id="SM00345">
    <property type="entry name" value="HTH_GNTR"/>
    <property type="match status" value="1"/>
</dbReference>
<reference evidence="7 8" key="1">
    <citation type="submission" date="2011-08" db="EMBL/GenBank/DDBJ databases">
        <authorList>
            <person name="Weinstock G."/>
            <person name="Sodergren E."/>
            <person name="Clifton S."/>
            <person name="Fulton L."/>
            <person name="Fulton B."/>
            <person name="Courtney L."/>
            <person name="Fronick C."/>
            <person name="Harrison M."/>
            <person name="Strong C."/>
            <person name="Farmer C."/>
            <person name="Delahaunty K."/>
            <person name="Markovic C."/>
            <person name="Hall O."/>
            <person name="Minx P."/>
            <person name="Tomlinson C."/>
            <person name="Mitreva M."/>
            <person name="Hou S."/>
            <person name="Chen J."/>
            <person name="Wollam A."/>
            <person name="Pepin K.H."/>
            <person name="Johnson M."/>
            <person name="Bhonagiri V."/>
            <person name="Zhang X."/>
            <person name="Suruliraj S."/>
            <person name="Warren W."/>
            <person name="Chinwalla A."/>
            <person name="Mardis E.R."/>
            <person name="Wilson R.K."/>
        </authorList>
    </citation>
    <scope>NUCLEOTIDE SEQUENCE [LARGE SCALE GENOMIC DNA]</scope>
    <source>
        <strain evidence="7 8">F0357</strain>
    </source>
</reference>
<dbReference type="InterPro" id="IPR004839">
    <property type="entry name" value="Aminotransferase_I/II_large"/>
</dbReference>
<keyword evidence="4" id="KW-0238">DNA-binding</keyword>
<dbReference type="Proteomes" id="UP000005481">
    <property type="component" value="Unassembled WGS sequence"/>
</dbReference>
<dbReference type="EMBL" id="AGCJ01000090">
    <property type="protein sequence ID" value="EHM37943.1"/>
    <property type="molecule type" value="Genomic_DNA"/>
</dbReference>
<gene>
    <name evidence="7" type="ORF">HMPREF0080_01984</name>
</gene>
<dbReference type="InterPro" id="IPR051446">
    <property type="entry name" value="HTH_trans_reg/aminotransferase"/>
</dbReference>
<keyword evidence="2" id="KW-0663">Pyridoxal phosphate</keyword>
<dbReference type="GO" id="GO:0030170">
    <property type="term" value="F:pyridoxal phosphate binding"/>
    <property type="evidence" value="ECO:0007669"/>
    <property type="project" value="InterPro"/>
</dbReference>
<dbReference type="InterPro" id="IPR015424">
    <property type="entry name" value="PyrdxlP-dep_Trfase"/>
</dbReference>
<accession>G9YJX8</accession>
<dbReference type="InterPro" id="IPR036390">
    <property type="entry name" value="WH_DNA-bd_sf"/>
</dbReference>
<dbReference type="Pfam" id="PF00155">
    <property type="entry name" value="Aminotran_1_2"/>
    <property type="match status" value="1"/>
</dbReference>
<evidence type="ECO:0000256" key="1">
    <source>
        <dbReference type="ARBA" id="ARBA00005384"/>
    </source>
</evidence>
<dbReference type="GO" id="GO:0003700">
    <property type="term" value="F:DNA-binding transcription factor activity"/>
    <property type="evidence" value="ECO:0007669"/>
    <property type="project" value="InterPro"/>
</dbReference>
<dbReference type="PANTHER" id="PTHR46577">
    <property type="entry name" value="HTH-TYPE TRANSCRIPTIONAL REGULATORY PROTEIN GABR"/>
    <property type="match status" value="1"/>
</dbReference>
<dbReference type="PATRIC" id="fig|861450.3.peg.1832"/>
<dbReference type="CDD" id="cd07377">
    <property type="entry name" value="WHTH_GntR"/>
    <property type="match status" value="1"/>
</dbReference>
<dbReference type="OrthoDB" id="9808770at2"/>
<dbReference type="RefSeq" id="WP_006790948.1">
    <property type="nucleotide sequence ID" value="NZ_JH417615.1"/>
</dbReference>
<dbReference type="GO" id="GO:0003677">
    <property type="term" value="F:DNA binding"/>
    <property type="evidence" value="ECO:0007669"/>
    <property type="project" value="UniProtKB-KW"/>
</dbReference>
<evidence type="ECO:0000259" key="6">
    <source>
        <dbReference type="PROSITE" id="PS50949"/>
    </source>
</evidence>
<dbReference type="CDD" id="cd00609">
    <property type="entry name" value="AAT_like"/>
    <property type="match status" value="1"/>
</dbReference>
<dbReference type="HOGENOM" id="CLU_017584_0_1_9"/>
<organism evidence="7 8">
    <name type="scientific">Anaeroglobus geminatus F0357</name>
    <dbReference type="NCBI Taxonomy" id="861450"/>
    <lineage>
        <taxon>Bacteria</taxon>
        <taxon>Bacillati</taxon>
        <taxon>Bacillota</taxon>
        <taxon>Negativicutes</taxon>
        <taxon>Veillonellales</taxon>
        <taxon>Veillonellaceae</taxon>
        <taxon>Anaeroglobus</taxon>
    </lineage>
</organism>
<dbReference type="SUPFAM" id="SSF53383">
    <property type="entry name" value="PLP-dependent transferases"/>
    <property type="match status" value="1"/>
</dbReference>
<evidence type="ECO:0000313" key="7">
    <source>
        <dbReference type="EMBL" id="EHM37943.1"/>
    </source>
</evidence>
<evidence type="ECO:0000256" key="3">
    <source>
        <dbReference type="ARBA" id="ARBA00023015"/>
    </source>
</evidence>
<proteinExistence type="inferred from homology"/>
<dbReference type="Gene3D" id="3.40.640.10">
    <property type="entry name" value="Type I PLP-dependent aspartate aminotransferase-like (Major domain)"/>
    <property type="match status" value="1"/>
</dbReference>
<comment type="similarity">
    <text evidence="1">In the C-terminal section; belongs to the class-I pyridoxal-phosphate-dependent aminotransferase family.</text>
</comment>
<comment type="caution">
    <text evidence="7">The sequence shown here is derived from an EMBL/GenBank/DDBJ whole genome shotgun (WGS) entry which is preliminary data.</text>
</comment>